<keyword evidence="3" id="KW-1185">Reference proteome</keyword>
<dbReference type="Proteomes" id="UP000032141">
    <property type="component" value="Chromosome C5"/>
</dbReference>
<evidence type="ECO:0000313" key="2">
    <source>
        <dbReference type="EnsemblPlants" id="Bo5g069620.1"/>
    </source>
</evidence>
<evidence type="ECO:0000256" key="1">
    <source>
        <dbReference type="SAM" id="MobiDB-lite"/>
    </source>
</evidence>
<reference evidence="2" key="2">
    <citation type="submission" date="2015-03" db="UniProtKB">
        <authorList>
            <consortium name="EnsemblPlants"/>
        </authorList>
    </citation>
    <scope>IDENTIFICATION</scope>
</reference>
<dbReference type="EnsemblPlants" id="Bo5g069620.1">
    <property type="protein sequence ID" value="Bo5g069620.1"/>
    <property type="gene ID" value="Bo5g069620"/>
</dbReference>
<dbReference type="HOGENOM" id="CLU_2052909_0_0_1"/>
<feature type="region of interest" description="Disordered" evidence="1">
    <location>
        <begin position="67"/>
        <end position="97"/>
    </location>
</feature>
<protein>
    <submittedName>
        <fullName evidence="2">Uncharacterized protein</fullName>
    </submittedName>
</protein>
<accession>A0A0D3CFD0</accession>
<name>A0A0D3CFD0_BRAOL</name>
<evidence type="ECO:0000313" key="3">
    <source>
        <dbReference type="Proteomes" id="UP000032141"/>
    </source>
</evidence>
<proteinExistence type="predicted"/>
<reference evidence="2 3" key="1">
    <citation type="journal article" date="2014" name="Genome Biol.">
        <title>Transcriptome and methylome profiling reveals relics of genome dominance in the mesopolyploid Brassica oleracea.</title>
        <authorList>
            <person name="Parkin I.A."/>
            <person name="Koh C."/>
            <person name="Tang H."/>
            <person name="Robinson S.J."/>
            <person name="Kagale S."/>
            <person name="Clarke W.E."/>
            <person name="Town C.D."/>
            <person name="Nixon J."/>
            <person name="Krishnakumar V."/>
            <person name="Bidwell S.L."/>
            <person name="Denoeud F."/>
            <person name="Belcram H."/>
            <person name="Links M.G."/>
            <person name="Just J."/>
            <person name="Clarke C."/>
            <person name="Bender T."/>
            <person name="Huebert T."/>
            <person name="Mason A.S."/>
            <person name="Pires J.C."/>
            <person name="Barker G."/>
            <person name="Moore J."/>
            <person name="Walley P.G."/>
            <person name="Manoli S."/>
            <person name="Batley J."/>
            <person name="Edwards D."/>
            <person name="Nelson M.N."/>
            <person name="Wang X."/>
            <person name="Paterson A.H."/>
            <person name="King G."/>
            <person name="Bancroft I."/>
            <person name="Chalhoub B."/>
            <person name="Sharpe A.G."/>
        </authorList>
    </citation>
    <scope>NUCLEOTIDE SEQUENCE</scope>
    <source>
        <strain evidence="2 3">cv. TO1000</strain>
    </source>
</reference>
<feature type="compositionally biased region" description="Basic and acidic residues" evidence="1">
    <location>
        <begin position="86"/>
        <end position="96"/>
    </location>
</feature>
<sequence>MGLGCTAGPALDRNRPSISSVQMMTREKMAIRKVILDRSFSASSSHHRNFSVSSSYHWSFFFFNPPSRFSSSSSSSSSSQIYGAVEDQRSRDDLRRPTNIAVRDWVSHFGDRSPRGPDWP</sequence>
<dbReference type="Gramene" id="Bo5g069620.1">
    <property type="protein sequence ID" value="Bo5g069620.1"/>
    <property type="gene ID" value="Bo5g069620"/>
</dbReference>
<feature type="compositionally biased region" description="Low complexity" evidence="1">
    <location>
        <begin position="67"/>
        <end position="79"/>
    </location>
</feature>
<dbReference type="AlphaFoldDB" id="A0A0D3CFD0"/>
<organism evidence="2 3">
    <name type="scientific">Brassica oleracea var. oleracea</name>
    <dbReference type="NCBI Taxonomy" id="109376"/>
    <lineage>
        <taxon>Eukaryota</taxon>
        <taxon>Viridiplantae</taxon>
        <taxon>Streptophyta</taxon>
        <taxon>Embryophyta</taxon>
        <taxon>Tracheophyta</taxon>
        <taxon>Spermatophyta</taxon>
        <taxon>Magnoliopsida</taxon>
        <taxon>eudicotyledons</taxon>
        <taxon>Gunneridae</taxon>
        <taxon>Pentapetalae</taxon>
        <taxon>rosids</taxon>
        <taxon>malvids</taxon>
        <taxon>Brassicales</taxon>
        <taxon>Brassicaceae</taxon>
        <taxon>Brassiceae</taxon>
        <taxon>Brassica</taxon>
    </lineage>
</organism>